<evidence type="ECO:0000313" key="1">
    <source>
        <dbReference type="EMBL" id="KAI3681014.1"/>
    </source>
</evidence>
<proteinExistence type="predicted"/>
<gene>
    <name evidence="1" type="ORF">L6452_35795</name>
</gene>
<comment type="caution">
    <text evidence="1">The sequence shown here is derived from an EMBL/GenBank/DDBJ whole genome shotgun (WGS) entry which is preliminary data.</text>
</comment>
<dbReference type="EMBL" id="CM042059">
    <property type="protein sequence ID" value="KAI3681014.1"/>
    <property type="molecule type" value="Genomic_DNA"/>
</dbReference>
<keyword evidence="2" id="KW-1185">Reference proteome</keyword>
<evidence type="ECO:0000313" key="2">
    <source>
        <dbReference type="Proteomes" id="UP001055879"/>
    </source>
</evidence>
<sequence length="90" mass="9853">MYVPFTHMPFVHIIAIQPFYAHLCLFLLIPVFCKLGAFVVQLLADFDQLLVGSVQLPVGSVQLPVGSVQLPVGSDQLPVGSDQLLLIHLE</sequence>
<organism evidence="1 2">
    <name type="scientific">Arctium lappa</name>
    <name type="common">Greater burdock</name>
    <name type="synonym">Lappa major</name>
    <dbReference type="NCBI Taxonomy" id="4217"/>
    <lineage>
        <taxon>Eukaryota</taxon>
        <taxon>Viridiplantae</taxon>
        <taxon>Streptophyta</taxon>
        <taxon>Embryophyta</taxon>
        <taxon>Tracheophyta</taxon>
        <taxon>Spermatophyta</taxon>
        <taxon>Magnoliopsida</taxon>
        <taxon>eudicotyledons</taxon>
        <taxon>Gunneridae</taxon>
        <taxon>Pentapetalae</taxon>
        <taxon>asterids</taxon>
        <taxon>campanulids</taxon>
        <taxon>Asterales</taxon>
        <taxon>Asteraceae</taxon>
        <taxon>Carduoideae</taxon>
        <taxon>Cardueae</taxon>
        <taxon>Arctiinae</taxon>
        <taxon>Arctium</taxon>
    </lineage>
</organism>
<dbReference type="Proteomes" id="UP001055879">
    <property type="component" value="Linkage Group LG13"/>
</dbReference>
<reference evidence="2" key="1">
    <citation type="journal article" date="2022" name="Mol. Ecol. Resour.">
        <title>The genomes of chicory, endive, great burdock and yacon provide insights into Asteraceae palaeo-polyploidization history and plant inulin production.</title>
        <authorList>
            <person name="Fan W."/>
            <person name="Wang S."/>
            <person name="Wang H."/>
            <person name="Wang A."/>
            <person name="Jiang F."/>
            <person name="Liu H."/>
            <person name="Zhao H."/>
            <person name="Xu D."/>
            <person name="Zhang Y."/>
        </authorList>
    </citation>
    <scope>NUCLEOTIDE SEQUENCE [LARGE SCALE GENOMIC DNA]</scope>
    <source>
        <strain evidence="2">cv. Niubang</strain>
    </source>
</reference>
<reference evidence="1 2" key="2">
    <citation type="journal article" date="2022" name="Mol. Ecol. Resour.">
        <title>The genomes of chicory, endive, great burdock and yacon provide insights into Asteraceae paleo-polyploidization history and plant inulin production.</title>
        <authorList>
            <person name="Fan W."/>
            <person name="Wang S."/>
            <person name="Wang H."/>
            <person name="Wang A."/>
            <person name="Jiang F."/>
            <person name="Liu H."/>
            <person name="Zhao H."/>
            <person name="Xu D."/>
            <person name="Zhang Y."/>
        </authorList>
    </citation>
    <scope>NUCLEOTIDE SEQUENCE [LARGE SCALE GENOMIC DNA]</scope>
    <source>
        <strain evidence="2">cv. Niubang</strain>
    </source>
</reference>
<name>A0ACB8Y817_ARCLA</name>
<protein>
    <submittedName>
        <fullName evidence="1">Uncharacterized protein</fullName>
    </submittedName>
</protein>
<accession>A0ACB8Y817</accession>